<dbReference type="InterPro" id="IPR041427">
    <property type="entry name" value="AbiJ-NTD3"/>
</dbReference>
<organism evidence="2 3">
    <name type="scientific">Acinetobacter junii</name>
    <dbReference type="NCBI Taxonomy" id="40215"/>
    <lineage>
        <taxon>Bacteria</taxon>
        <taxon>Pseudomonadati</taxon>
        <taxon>Pseudomonadota</taxon>
        <taxon>Gammaproteobacteria</taxon>
        <taxon>Moraxellales</taxon>
        <taxon>Moraxellaceae</taxon>
        <taxon>Acinetobacter</taxon>
    </lineage>
</organism>
<dbReference type="AlphaFoldDB" id="A0A365PHS0"/>
<evidence type="ECO:0000313" key="3">
    <source>
        <dbReference type="Proteomes" id="UP000253688"/>
    </source>
</evidence>
<sequence>MNISAVIQETSKYLSKYNHIFKPENEIISFLDSRSDFLTSINVKREVDRIYREGNSLFMSKSWLYTSDIENILGMINPKTCIEFCITYSNKIDDPTLFNKISFYYDDKLPPIRSKTRKKIANILPIDVFGKENASKELSKIFLTEDIKDQRFSSIDELFDTLNIFEASTATFRKLLKNIANSNLRDESENRILIAKINDVLQKDGMILVLDESKNYPFFKIKEQEYKPNKAPDYLIFGAIGTKPNIGISDALDGTVSVISDDGDPLTYDRKIIDHLNWSDMEDWWDEINIYPNLKLRTRLNNCLDSKAEEIFFKSYFSLFQEKLGEKLPALIPQVYIAYDPMRAKDLEGGKTRIRQRIDFLMILPNLKRVIIEIDGKHHYAREDGRADTKRYAEMVKVDRDLRLRGYEVYRFGGAEFYNDQNTPEDNAVSVVKDFFTALFKQHEIL</sequence>
<accession>A0A365PHS0</accession>
<comment type="caution">
    <text evidence="2">The sequence shown here is derived from an EMBL/GenBank/DDBJ whole genome shotgun (WGS) entry which is preliminary data.</text>
</comment>
<feature type="domain" description="AbiJ-NTD3" evidence="1">
    <location>
        <begin position="155"/>
        <end position="253"/>
    </location>
</feature>
<evidence type="ECO:0000259" key="1">
    <source>
        <dbReference type="Pfam" id="PF18860"/>
    </source>
</evidence>
<evidence type="ECO:0000313" key="2">
    <source>
        <dbReference type="EMBL" id="RBA46438.1"/>
    </source>
</evidence>
<dbReference type="Pfam" id="PF18860">
    <property type="entry name" value="AbiJ_NTD3"/>
    <property type="match status" value="1"/>
</dbReference>
<proteinExistence type="predicted"/>
<dbReference type="EMBL" id="QEWH01000061">
    <property type="protein sequence ID" value="RBA46438.1"/>
    <property type="molecule type" value="Genomic_DNA"/>
</dbReference>
<dbReference type="Proteomes" id="UP000253688">
    <property type="component" value="Unassembled WGS sequence"/>
</dbReference>
<gene>
    <name evidence="2" type="ORF">DC346_10600</name>
</gene>
<dbReference type="RefSeq" id="WP_112987520.1">
    <property type="nucleotide sequence ID" value="NZ_CP131470.1"/>
</dbReference>
<name>A0A365PHS0_ACIJU</name>
<reference evidence="2 3" key="1">
    <citation type="submission" date="2018-04" db="EMBL/GenBank/DDBJ databases">
        <title>Acinetobacter junii Genome sequencing and assembly.</title>
        <authorList>
            <person name="Su J."/>
            <person name="Rensing C."/>
            <person name="Mazhar H.S."/>
        </authorList>
    </citation>
    <scope>NUCLEOTIDE SEQUENCE [LARGE SCALE GENOMIC DNA]</scope>
    <source>
        <strain evidence="2 3">SC22</strain>
    </source>
</reference>
<protein>
    <recommendedName>
        <fullName evidence="1">AbiJ-NTD3 domain-containing protein</fullName>
    </recommendedName>
</protein>